<keyword evidence="6 8" id="KW-0411">Iron-sulfur</keyword>
<dbReference type="InterPro" id="IPR013785">
    <property type="entry name" value="Aldolase_TIM"/>
</dbReference>
<dbReference type="SUPFAM" id="SSF102114">
    <property type="entry name" value="Radical SAM enzymes"/>
    <property type="match status" value="1"/>
</dbReference>
<keyword evidence="4 8" id="KW-0460">Magnesium</keyword>
<organism evidence="10 11">
    <name type="scientific">Kitasatospora xanthocidica</name>
    <dbReference type="NCBI Taxonomy" id="83382"/>
    <lineage>
        <taxon>Bacteria</taxon>
        <taxon>Bacillati</taxon>
        <taxon>Actinomycetota</taxon>
        <taxon>Actinomycetes</taxon>
        <taxon>Kitasatosporales</taxon>
        <taxon>Streptomycetaceae</taxon>
        <taxon>Kitasatospora</taxon>
    </lineage>
</organism>
<dbReference type="CDD" id="cd01335">
    <property type="entry name" value="Radical_SAM"/>
    <property type="match status" value="1"/>
</dbReference>
<keyword evidence="8" id="KW-0671">Queuosine biosynthesis</keyword>
<keyword evidence="7 8" id="KW-0456">Lyase</keyword>
<feature type="binding site" evidence="8">
    <location>
        <position position="89"/>
    </location>
    <ligand>
        <name>S-adenosyl-L-methionine</name>
        <dbReference type="ChEBI" id="CHEBI:59789"/>
    </ligand>
</feature>
<sequence length="244" mass="27146">MSALVLPDAGLPVAETFGPTIQGEGPTAGQRALFLRLGGCNLACDWCDTPYTWDGKRYDLRKEIGRVPVVELAEWAAGHPHAIIVITGGEPLLHQRTDAWRSLMAVLRYTTRRVEIETNGTLAPQPVSLGVPRLTFNVSAKLANSNMPEERRIKSDTLEVFADLAHRGRARFKFVAAGPDDLEEIAALVERFRLPPHATWVMPEGTTAERTIEVARALADDVIARNWNLTMRQHVLLWPGERNR</sequence>
<keyword evidence="5 8" id="KW-0408">Iron</keyword>
<comment type="pathway">
    <text evidence="8">Purine metabolism; 7-cyano-7-deazaguanine biosynthesis.</text>
</comment>
<dbReference type="GO" id="GO:0000287">
    <property type="term" value="F:magnesium ion binding"/>
    <property type="evidence" value="ECO:0007669"/>
    <property type="project" value="UniProtKB-UniRule"/>
</dbReference>
<comment type="similarity">
    <text evidence="8">Belongs to the radical SAM superfamily. 7-carboxy-7-deazaguanine synthase family.</text>
</comment>
<dbReference type="GO" id="GO:0016840">
    <property type="term" value="F:carbon-nitrogen lyase activity"/>
    <property type="evidence" value="ECO:0007669"/>
    <property type="project" value="UniProtKB-UniRule"/>
</dbReference>
<dbReference type="PIRSF" id="PIRSF000370">
    <property type="entry name" value="QueE"/>
    <property type="match status" value="1"/>
</dbReference>
<comment type="cofactor">
    <cofactor evidence="8">
        <name>S-adenosyl-L-methionine</name>
        <dbReference type="ChEBI" id="CHEBI:59789"/>
    </cofactor>
    <text evidence="8">Binds 1 S-adenosyl-L-methionine per subunit.</text>
</comment>
<feature type="domain" description="Radical SAM core" evidence="9">
    <location>
        <begin position="27"/>
        <end position="241"/>
    </location>
</feature>
<keyword evidence="3 8" id="KW-0479">Metal-binding</keyword>
<comment type="subunit">
    <text evidence="8">Homodimer.</text>
</comment>
<accession>A0A373A309</accession>
<evidence type="ECO:0000256" key="5">
    <source>
        <dbReference type="ARBA" id="ARBA00023004"/>
    </source>
</evidence>
<dbReference type="Pfam" id="PF04055">
    <property type="entry name" value="Radical_SAM"/>
    <property type="match status" value="1"/>
</dbReference>
<dbReference type="PROSITE" id="PS51918">
    <property type="entry name" value="RADICAL_SAM"/>
    <property type="match status" value="1"/>
</dbReference>
<evidence type="ECO:0000256" key="4">
    <source>
        <dbReference type="ARBA" id="ARBA00022842"/>
    </source>
</evidence>
<dbReference type="Gene3D" id="3.20.20.70">
    <property type="entry name" value="Aldolase class I"/>
    <property type="match status" value="1"/>
</dbReference>
<comment type="function">
    <text evidence="8">Catalyzes the complex heterocyclic radical-mediated conversion of 6-carboxy-5,6,7,8-tetrahydropterin (CPH4) to 7-carboxy-7-deazaguanine (CDG), a step common to the biosynthetic pathways of all 7-deazapurine-containing compounds.</text>
</comment>
<feature type="binding site" evidence="8">
    <location>
        <begin position="21"/>
        <end position="23"/>
    </location>
    <ligand>
        <name>substrate</name>
    </ligand>
</feature>
<dbReference type="GO" id="GO:1904047">
    <property type="term" value="F:S-adenosyl-L-methionine binding"/>
    <property type="evidence" value="ECO:0007669"/>
    <property type="project" value="UniProtKB-UniRule"/>
</dbReference>
<evidence type="ECO:0000256" key="8">
    <source>
        <dbReference type="HAMAP-Rule" id="MF_00917"/>
    </source>
</evidence>
<feature type="binding site" evidence="8">
    <location>
        <position position="44"/>
    </location>
    <ligand>
        <name>[4Fe-4S] cluster</name>
        <dbReference type="ChEBI" id="CHEBI:49883"/>
        <note>4Fe-4S-S-AdoMet</note>
    </ligand>
</feature>
<dbReference type="HAMAP" id="MF_00917">
    <property type="entry name" value="QueE"/>
    <property type="match status" value="1"/>
</dbReference>
<dbReference type="EMBL" id="QVIG01000001">
    <property type="protein sequence ID" value="RGD62052.1"/>
    <property type="molecule type" value="Genomic_DNA"/>
</dbReference>
<keyword evidence="11" id="KW-1185">Reference proteome</keyword>
<keyword evidence="2 8" id="KW-0949">S-adenosyl-L-methionine</keyword>
<gene>
    <name evidence="8" type="primary">queE</name>
    <name evidence="10" type="ORF">DR950_33755</name>
</gene>
<feature type="binding site" evidence="8">
    <location>
        <position position="47"/>
    </location>
    <ligand>
        <name>[4Fe-4S] cluster</name>
        <dbReference type="ChEBI" id="CHEBI:49883"/>
        <note>4Fe-4S-S-AdoMet</note>
    </ligand>
</feature>
<dbReference type="AlphaFoldDB" id="A0A373A309"/>
<feature type="binding site" evidence="8">
    <location>
        <position position="36"/>
    </location>
    <ligand>
        <name>substrate</name>
    </ligand>
</feature>
<comment type="cofactor">
    <cofactor evidence="8">
        <name>[4Fe-4S] cluster</name>
        <dbReference type="ChEBI" id="CHEBI:49883"/>
    </cofactor>
    <text evidence="8">Binds 1 [4Fe-4S] cluster. The cluster is coordinated with 3 cysteines and an exchangeable S-adenosyl-L-methionine.</text>
</comment>
<evidence type="ECO:0000256" key="3">
    <source>
        <dbReference type="ARBA" id="ARBA00022723"/>
    </source>
</evidence>
<dbReference type="UniPathway" id="UPA00391"/>
<protein>
    <recommendedName>
        <fullName evidence="8">7-carboxy-7-deazaguanine synthase</fullName>
        <shortName evidence="8">CDG synthase</shortName>
        <ecNumber evidence="8">4.3.99.3</ecNumber>
    </recommendedName>
    <alternativeName>
        <fullName evidence="8">Queuosine biosynthesis protein QueE</fullName>
    </alternativeName>
</protein>
<dbReference type="InterPro" id="IPR024924">
    <property type="entry name" value="7-CO-7-deazaguanine_synth-like"/>
</dbReference>
<dbReference type="PANTHER" id="PTHR42836">
    <property type="entry name" value="7-CARBOXY-7-DEAZAGUANINE SYNTHASE"/>
    <property type="match status" value="1"/>
</dbReference>
<dbReference type="InterPro" id="IPR007197">
    <property type="entry name" value="rSAM"/>
</dbReference>
<comment type="caution">
    <text evidence="8">Lacks conserved residue(s) required for the propagation of feature annotation.</text>
</comment>
<evidence type="ECO:0000313" key="11">
    <source>
        <dbReference type="Proteomes" id="UP000263377"/>
    </source>
</evidence>
<keyword evidence="1 8" id="KW-0004">4Fe-4S</keyword>
<dbReference type="RefSeq" id="WP_117490263.1">
    <property type="nucleotide sequence ID" value="NZ_QVIG01000001.1"/>
</dbReference>
<feature type="binding site" evidence="8">
    <location>
        <begin position="46"/>
        <end position="48"/>
    </location>
    <ligand>
        <name>S-adenosyl-L-methionine</name>
        <dbReference type="ChEBI" id="CHEBI:59789"/>
    </ligand>
</feature>
<dbReference type="PANTHER" id="PTHR42836:SF1">
    <property type="entry name" value="7-CARBOXY-7-DEAZAGUANINE SYNTHASE"/>
    <property type="match status" value="1"/>
</dbReference>
<evidence type="ECO:0000256" key="1">
    <source>
        <dbReference type="ARBA" id="ARBA00022485"/>
    </source>
</evidence>
<evidence type="ECO:0000256" key="2">
    <source>
        <dbReference type="ARBA" id="ARBA00022691"/>
    </source>
</evidence>
<dbReference type="GO" id="GO:0051539">
    <property type="term" value="F:4 iron, 4 sulfur cluster binding"/>
    <property type="evidence" value="ECO:0007669"/>
    <property type="project" value="UniProtKB-UniRule"/>
</dbReference>
<feature type="binding site" evidence="8">
    <location>
        <position position="49"/>
    </location>
    <ligand>
        <name>Mg(2+)</name>
        <dbReference type="ChEBI" id="CHEBI:18420"/>
    </ligand>
</feature>
<dbReference type="GO" id="GO:0008616">
    <property type="term" value="P:tRNA queuosine(34) biosynthetic process"/>
    <property type="evidence" value="ECO:0007669"/>
    <property type="project" value="UniProtKB-UniRule"/>
</dbReference>
<evidence type="ECO:0000259" key="9">
    <source>
        <dbReference type="PROSITE" id="PS51918"/>
    </source>
</evidence>
<reference evidence="10 11" key="1">
    <citation type="submission" date="2018-08" db="EMBL/GenBank/DDBJ databases">
        <title>Diversity &amp; Physiological Properties of Lignin-Decomposing Actinobacteria from Soil.</title>
        <authorList>
            <person name="Roh S.G."/>
            <person name="Kim S.B."/>
        </authorList>
    </citation>
    <scope>NUCLEOTIDE SEQUENCE [LARGE SCALE GENOMIC DNA]</scope>
    <source>
        <strain evidence="10 11">MMS17-GH009</strain>
    </source>
</reference>
<feature type="binding site" evidence="8">
    <location>
        <position position="40"/>
    </location>
    <ligand>
        <name>[4Fe-4S] cluster</name>
        <dbReference type="ChEBI" id="CHEBI:49883"/>
        <note>4Fe-4S-S-AdoMet</note>
    </ligand>
</feature>
<proteinExistence type="inferred from homology"/>
<comment type="cofactor">
    <cofactor evidence="8">
        <name>Mg(2+)</name>
        <dbReference type="ChEBI" id="CHEBI:18420"/>
    </cofactor>
</comment>
<dbReference type="EC" id="4.3.99.3" evidence="8"/>
<feature type="binding site" evidence="8">
    <location>
        <begin position="139"/>
        <end position="141"/>
    </location>
    <ligand>
        <name>S-adenosyl-L-methionine</name>
        <dbReference type="ChEBI" id="CHEBI:59789"/>
    </ligand>
</feature>
<dbReference type="Proteomes" id="UP000263377">
    <property type="component" value="Unassembled WGS sequence"/>
</dbReference>
<name>A0A373A309_9ACTN</name>
<evidence type="ECO:0000313" key="10">
    <source>
        <dbReference type="EMBL" id="RGD62052.1"/>
    </source>
</evidence>
<feature type="binding site" evidence="8">
    <location>
        <position position="87"/>
    </location>
    <ligand>
        <name>substrate</name>
    </ligand>
</feature>
<comment type="catalytic activity">
    <reaction evidence="8">
        <text>6-carboxy-5,6,7,8-tetrahydropterin + H(+) = 7-carboxy-7-carbaguanine + NH4(+)</text>
        <dbReference type="Rhea" id="RHEA:27974"/>
        <dbReference type="ChEBI" id="CHEBI:15378"/>
        <dbReference type="ChEBI" id="CHEBI:28938"/>
        <dbReference type="ChEBI" id="CHEBI:61032"/>
        <dbReference type="ChEBI" id="CHEBI:61036"/>
        <dbReference type="EC" id="4.3.99.3"/>
    </reaction>
</comment>
<evidence type="ECO:0000256" key="7">
    <source>
        <dbReference type="ARBA" id="ARBA00023239"/>
    </source>
</evidence>
<dbReference type="SFLD" id="SFLDS00029">
    <property type="entry name" value="Radical_SAM"/>
    <property type="match status" value="1"/>
</dbReference>
<dbReference type="InterPro" id="IPR058240">
    <property type="entry name" value="rSAM_sf"/>
</dbReference>
<evidence type="ECO:0000256" key="6">
    <source>
        <dbReference type="ARBA" id="ARBA00023014"/>
    </source>
</evidence>
<comment type="caution">
    <text evidence="10">The sequence shown here is derived from an EMBL/GenBank/DDBJ whole genome shotgun (WGS) entry which is preliminary data.</text>
</comment>